<accession>A0A8X8DAL4</accession>
<dbReference type="AlphaFoldDB" id="A0A8X8DAL4"/>
<dbReference type="EMBL" id="JAAWWB010000004">
    <property type="protein sequence ID" value="KAG6784312.1"/>
    <property type="molecule type" value="Genomic_DNA"/>
</dbReference>
<protein>
    <submittedName>
        <fullName evidence="1">Uncharacterized protein</fullName>
    </submittedName>
</protein>
<sequence>MADHAADVVKEVAEKMGKVAEEVADHPLEEGEDSKWFALCSPIAGQFAKSVKGQQWKEGMEKDIGVVCSKSRSGSRSHIQRSQTLESRARMTNAICLTGADSEKAY</sequence>
<organism evidence="1 2">
    <name type="scientific">Populus tomentosa</name>
    <name type="common">Chinese white poplar</name>
    <dbReference type="NCBI Taxonomy" id="118781"/>
    <lineage>
        <taxon>Eukaryota</taxon>
        <taxon>Viridiplantae</taxon>
        <taxon>Streptophyta</taxon>
        <taxon>Embryophyta</taxon>
        <taxon>Tracheophyta</taxon>
        <taxon>Spermatophyta</taxon>
        <taxon>Magnoliopsida</taxon>
        <taxon>eudicotyledons</taxon>
        <taxon>Gunneridae</taxon>
        <taxon>Pentapetalae</taxon>
        <taxon>rosids</taxon>
        <taxon>fabids</taxon>
        <taxon>Malpighiales</taxon>
        <taxon>Salicaceae</taxon>
        <taxon>Saliceae</taxon>
        <taxon>Populus</taxon>
    </lineage>
</organism>
<proteinExistence type="predicted"/>
<name>A0A8X8DAL4_POPTO</name>
<reference evidence="1" key="1">
    <citation type="journal article" date="2020" name="bioRxiv">
        <title>Hybrid origin of Populus tomentosa Carr. identified through genome sequencing and phylogenomic analysis.</title>
        <authorList>
            <person name="An X."/>
            <person name="Gao K."/>
            <person name="Chen Z."/>
            <person name="Li J."/>
            <person name="Yang X."/>
            <person name="Yang X."/>
            <person name="Zhou J."/>
            <person name="Guo T."/>
            <person name="Zhao T."/>
            <person name="Huang S."/>
            <person name="Miao D."/>
            <person name="Khan W.U."/>
            <person name="Rao P."/>
            <person name="Ye M."/>
            <person name="Lei B."/>
            <person name="Liao W."/>
            <person name="Wang J."/>
            <person name="Ji L."/>
            <person name="Li Y."/>
            <person name="Guo B."/>
            <person name="Mustafa N.S."/>
            <person name="Li S."/>
            <person name="Yun Q."/>
            <person name="Keller S.R."/>
            <person name="Mao J."/>
            <person name="Zhang R."/>
            <person name="Strauss S.H."/>
        </authorList>
    </citation>
    <scope>NUCLEOTIDE SEQUENCE</scope>
    <source>
        <strain evidence="1">GM15</strain>
        <tissue evidence="1">Leaf</tissue>
    </source>
</reference>
<keyword evidence="2" id="KW-1185">Reference proteome</keyword>
<dbReference type="Proteomes" id="UP000886885">
    <property type="component" value="Chromosome 2D"/>
</dbReference>
<comment type="caution">
    <text evidence="1">The sequence shown here is derived from an EMBL/GenBank/DDBJ whole genome shotgun (WGS) entry which is preliminary data.</text>
</comment>
<evidence type="ECO:0000313" key="1">
    <source>
        <dbReference type="EMBL" id="KAG6784312.1"/>
    </source>
</evidence>
<evidence type="ECO:0000313" key="2">
    <source>
        <dbReference type="Proteomes" id="UP000886885"/>
    </source>
</evidence>
<gene>
    <name evidence="1" type="ORF">POTOM_010003</name>
</gene>